<evidence type="ECO:0000313" key="14">
    <source>
        <dbReference type="EMBL" id="MBE9665582.1"/>
    </source>
</evidence>
<name>A0ABR9XDW3_9SPHI</name>
<keyword evidence="10 13" id="KW-0472">Membrane</keyword>
<evidence type="ECO:0000256" key="11">
    <source>
        <dbReference type="ARBA" id="ARBA00023303"/>
    </source>
</evidence>
<keyword evidence="8 13" id="KW-1133">Transmembrane helix</keyword>
<comment type="caution">
    <text evidence="14">The sequence shown here is derived from an EMBL/GenBank/DDBJ whole genome shotgun (WGS) entry which is preliminary data.</text>
</comment>
<evidence type="ECO:0000256" key="7">
    <source>
        <dbReference type="ARBA" id="ARBA00022958"/>
    </source>
</evidence>
<keyword evidence="7" id="KW-0630">Potassium</keyword>
<keyword evidence="5 13" id="KW-0812">Transmembrane</keyword>
<evidence type="ECO:0000256" key="2">
    <source>
        <dbReference type="ARBA" id="ARBA00006920"/>
    </source>
</evidence>
<comment type="subcellular location">
    <subcellularLocation>
        <location evidence="1">Membrane</location>
        <topology evidence="1">Multi-pass membrane protein</topology>
    </subcellularLocation>
</comment>
<gene>
    <name evidence="14" type="ORF">IRJ18_04355</name>
</gene>
<dbReference type="RefSeq" id="WP_194104979.1">
    <property type="nucleotide sequence ID" value="NZ_JADFFM010000001.1"/>
</dbReference>
<evidence type="ECO:0000256" key="8">
    <source>
        <dbReference type="ARBA" id="ARBA00022989"/>
    </source>
</evidence>
<evidence type="ECO:0000256" key="13">
    <source>
        <dbReference type="SAM" id="Phobius"/>
    </source>
</evidence>
<keyword evidence="3" id="KW-0813">Transport</keyword>
<protein>
    <submittedName>
        <fullName evidence="14">DUF1211 domain-containing protein</fullName>
    </submittedName>
</protein>
<feature type="transmembrane region" description="Helical" evidence="13">
    <location>
        <begin position="35"/>
        <end position="55"/>
    </location>
</feature>
<keyword evidence="6" id="KW-0631">Potassium channel</keyword>
<dbReference type="EMBL" id="JADFFM010000001">
    <property type="protein sequence ID" value="MBE9665582.1"/>
    <property type="molecule type" value="Genomic_DNA"/>
</dbReference>
<accession>A0ABR9XDW3</accession>
<feature type="transmembrane region" description="Helical" evidence="13">
    <location>
        <begin position="148"/>
        <end position="180"/>
    </location>
</feature>
<dbReference type="Pfam" id="PF06736">
    <property type="entry name" value="TMEM175"/>
    <property type="match status" value="1"/>
</dbReference>
<evidence type="ECO:0000256" key="6">
    <source>
        <dbReference type="ARBA" id="ARBA00022826"/>
    </source>
</evidence>
<keyword evidence="15" id="KW-1185">Reference proteome</keyword>
<evidence type="ECO:0000256" key="10">
    <source>
        <dbReference type="ARBA" id="ARBA00023136"/>
    </source>
</evidence>
<feature type="transmembrane region" description="Helical" evidence="13">
    <location>
        <begin position="102"/>
        <end position="127"/>
    </location>
</feature>
<feature type="transmembrane region" description="Helical" evidence="13">
    <location>
        <begin position="12"/>
        <end position="29"/>
    </location>
</feature>
<organism evidence="14 15">
    <name type="scientific">Mucilaginibacter boryungensis</name>
    <dbReference type="NCBI Taxonomy" id="768480"/>
    <lineage>
        <taxon>Bacteria</taxon>
        <taxon>Pseudomonadati</taxon>
        <taxon>Bacteroidota</taxon>
        <taxon>Sphingobacteriia</taxon>
        <taxon>Sphingobacteriales</taxon>
        <taxon>Sphingobacteriaceae</taxon>
        <taxon>Mucilaginibacter</taxon>
    </lineage>
</organism>
<evidence type="ECO:0000256" key="9">
    <source>
        <dbReference type="ARBA" id="ARBA00023065"/>
    </source>
</evidence>
<evidence type="ECO:0000256" key="3">
    <source>
        <dbReference type="ARBA" id="ARBA00022448"/>
    </source>
</evidence>
<comment type="catalytic activity">
    <reaction evidence="12">
        <text>K(+)(in) = K(+)(out)</text>
        <dbReference type="Rhea" id="RHEA:29463"/>
        <dbReference type="ChEBI" id="CHEBI:29103"/>
    </reaction>
</comment>
<keyword evidence="4" id="KW-0633">Potassium transport</keyword>
<feature type="transmembrane region" description="Helical" evidence="13">
    <location>
        <begin position="75"/>
        <end position="96"/>
    </location>
</feature>
<evidence type="ECO:0000256" key="4">
    <source>
        <dbReference type="ARBA" id="ARBA00022538"/>
    </source>
</evidence>
<proteinExistence type="inferred from homology"/>
<sequence length="194" mass="22024">MKKDRLEAFSDGVIAIIITIMVLELKLPQGHDIHALLPLLPVFLSYVLSFIYIGIYWNNHHHMIYAVNTINGRVLWANLNLLFWLSLVPFVTGWMGESHFSMWPIFAYGCVLIMNAIAYTVLARLLVKQAGHDSSLALAMGKDWKGKLSIVIYATAIIVSVYCPWISLGLYWVVAVIWFIPDPRIEKKVADKAH</sequence>
<comment type="similarity">
    <text evidence="2">Belongs to the TMEM175 family.</text>
</comment>
<dbReference type="InterPro" id="IPR010617">
    <property type="entry name" value="TMEM175-like"/>
</dbReference>
<reference evidence="14 15" key="1">
    <citation type="submission" date="2020-10" db="EMBL/GenBank/DDBJ databases">
        <title>Mucilaginibacter mali sp. nov., isolated from rhizosphere soil of apple orchard.</title>
        <authorList>
            <person name="Lee J.-S."/>
            <person name="Kim H.S."/>
            <person name="Kim J.-S."/>
        </authorList>
    </citation>
    <scope>NUCLEOTIDE SEQUENCE [LARGE SCALE GENOMIC DNA]</scope>
    <source>
        <strain evidence="14 15">KCTC 23157</strain>
    </source>
</reference>
<evidence type="ECO:0000256" key="12">
    <source>
        <dbReference type="ARBA" id="ARBA00034430"/>
    </source>
</evidence>
<keyword evidence="11" id="KW-0407">Ion channel</keyword>
<evidence type="ECO:0000313" key="15">
    <source>
        <dbReference type="Proteomes" id="UP000632774"/>
    </source>
</evidence>
<evidence type="ECO:0000256" key="1">
    <source>
        <dbReference type="ARBA" id="ARBA00004141"/>
    </source>
</evidence>
<evidence type="ECO:0000256" key="5">
    <source>
        <dbReference type="ARBA" id="ARBA00022692"/>
    </source>
</evidence>
<keyword evidence="9" id="KW-0406">Ion transport</keyword>
<dbReference type="Proteomes" id="UP000632774">
    <property type="component" value="Unassembled WGS sequence"/>
</dbReference>